<protein>
    <submittedName>
        <fullName evidence="1">Uncharacterized protein</fullName>
    </submittedName>
</protein>
<gene>
    <name evidence="1" type="ORF">LSALG_LOCUS24305</name>
</gene>
<evidence type="ECO:0000313" key="2">
    <source>
        <dbReference type="Proteomes" id="UP001177003"/>
    </source>
</evidence>
<proteinExistence type="predicted"/>
<sequence length="247" mass="28695">MSPSLIIVKVKKSSMKMISKDERPVKPNWMRITESSVKLKKERLELVVSFDLKNTQDSQLDIPIIPKAFRFRAFVKIVKAPITDNGADHMLFSFYLKHMKPQYETWCASKITVMKVIGLIDTNSFPNAEFKIARVYQSREQTGADFRTSCISLPDKHLYPTSRLEFILDLVTKFKGNSKEDLKCFSDSNLWYIHIPKLLLCFILKTNKKDFFRVLDKHLVLTKALRNFINRASKSEAPEHLKANFIC</sequence>
<dbReference type="Proteomes" id="UP001177003">
    <property type="component" value="Chromosome 5"/>
</dbReference>
<keyword evidence="2" id="KW-1185">Reference proteome</keyword>
<accession>A0AA36E860</accession>
<evidence type="ECO:0000313" key="1">
    <source>
        <dbReference type="EMBL" id="CAI9284800.1"/>
    </source>
</evidence>
<dbReference type="EMBL" id="OX465081">
    <property type="protein sequence ID" value="CAI9284800.1"/>
    <property type="molecule type" value="Genomic_DNA"/>
</dbReference>
<organism evidence="1 2">
    <name type="scientific">Lactuca saligna</name>
    <name type="common">Willowleaf lettuce</name>
    <dbReference type="NCBI Taxonomy" id="75948"/>
    <lineage>
        <taxon>Eukaryota</taxon>
        <taxon>Viridiplantae</taxon>
        <taxon>Streptophyta</taxon>
        <taxon>Embryophyta</taxon>
        <taxon>Tracheophyta</taxon>
        <taxon>Spermatophyta</taxon>
        <taxon>Magnoliopsida</taxon>
        <taxon>eudicotyledons</taxon>
        <taxon>Gunneridae</taxon>
        <taxon>Pentapetalae</taxon>
        <taxon>asterids</taxon>
        <taxon>campanulids</taxon>
        <taxon>Asterales</taxon>
        <taxon>Asteraceae</taxon>
        <taxon>Cichorioideae</taxon>
        <taxon>Cichorieae</taxon>
        <taxon>Lactucinae</taxon>
        <taxon>Lactuca</taxon>
    </lineage>
</organism>
<dbReference type="AlphaFoldDB" id="A0AA36E860"/>
<reference evidence="1" key="1">
    <citation type="submission" date="2023-04" db="EMBL/GenBank/DDBJ databases">
        <authorList>
            <person name="Vijverberg K."/>
            <person name="Xiong W."/>
            <person name="Schranz E."/>
        </authorList>
    </citation>
    <scope>NUCLEOTIDE SEQUENCE</scope>
</reference>
<name>A0AA36E860_LACSI</name>